<dbReference type="EMBL" id="NNAY01000730">
    <property type="protein sequence ID" value="OXU26773.1"/>
    <property type="molecule type" value="Genomic_DNA"/>
</dbReference>
<dbReference type="Gene3D" id="3.30.420.10">
    <property type="entry name" value="Ribonuclease H-like superfamily/Ribonuclease H"/>
    <property type="match status" value="1"/>
</dbReference>
<dbReference type="Proteomes" id="UP000215335">
    <property type="component" value="Unassembled WGS sequence"/>
</dbReference>
<proteinExistence type="predicted"/>
<dbReference type="SUPFAM" id="SSF53098">
    <property type="entry name" value="Ribonuclease H-like"/>
    <property type="match status" value="1"/>
</dbReference>
<comment type="caution">
    <text evidence="1">The sequence shown here is derived from an EMBL/GenBank/DDBJ whole genome shotgun (WGS) entry which is preliminary data.</text>
</comment>
<dbReference type="OrthoDB" id="7697376at2759"/>
<dbReference type="InterPro" id="IPR012337">
    <property type="entry name" value="RNaseH-like_sf"/>
</dbReference>
<evidence type="ECO:0000313" key="2">
    <source>
        <dbReference type="Proteomes" id="UP000215335"/>
    </source>
</evidence>
<protein>
    <recommendedName>
        <fullName evidence="3">Integrase catalytic domain-containing protein</fullName>
    </recommendedName>
</protein>
<accession>A0A232F8J9</accession>
<reference evidence="1 2" key="1">
    <citation type="journal article" date="2017" name="Curr. Biol.">
        <title>The Evolution of Venom by Co-option of Single-Copy Genes.</title>
        <authorList>
            <person name="Martinson E.O."/>
            <person name="Mrinalini"/>
            <person name="Kelkar Y.D."/>
            <person name="Chang C.H."/>
            <person name="Werren J.H."/>
        </authorList>
    </citation>
    <scope>NUCLEOTIDE SEQUENCE [LARGE SCALE GENOMIC DNA]</scope>
    <source>
        <strain evidence="1 2">Alberta</strain>
        <tissue evidence="1">Whole body</tissue>
    </source>
</reference>
<dbReference type="InterPro" id="IPR052160">
    <property type="entry name" value="Gypsy_RT_Integrase-like"/>
</dbReference>
<name>A0A232F8J9_9HYME</name>
<dbReference type="AlphaFoldDB" id="A0A232F8J9"/>
<evidence type="ECO:0000313" key="1">
    <source>
        <dbReference type="EMBL" id="OXU26773.1"/>
    </source>
</evidence>
<sequence length="180" mass="21162">MHSEPTAAHPGSGVYKDTVRFVKKCRTCQLTKTEQRAQVGLTGIREVDKPWKIIAADLMGEFWRSKSGFPYFIGFKDFFSWFNMRTNSLRAIRHTGNFCIKGREFVSDILIQFLEENLIIQERTPAYHLQSNPVERVNQDLKTRIAEYINDNHKEWDRYIPQFQFTQNANVHSATEKRLM</sequence>
<keyword evidence="2" id="KW-1185">Reference proteome</keyword>
<dbReference type="PANTHER" id="PTHR47266">
    <property type="entry name" value="ENDONUCLEASE-RELATED"/>
    <property type="match status" value="1"/>
</dbReference>
<dbReference type="InterPro" id="IPR036397">
    <property type="entry name" value="RNaseH_sf"/>
</dbReference>
<dbReference type="STRING" id="543379.A0A232F8J9"/>
<evidence type="ECO:0008006" key="3">
    <source>
        <dbReference type="Google" id="ProtNLM"/>
    </source>
</evidence>
<dbReference type="GO" id="GO:0003676">
    <property type="term" value="F:nucleic acid binding"/>
    <property type="evidence" value="ECO:0007669"/>
    <property type="project" value="InterPro"/>
</dbReference>
<organism evidence="1 2">
    <name type="scientific">Trichomalopsis sarcophagae</name>
    <dbReference type="NCBI Taxonomy" id="543379"/>
    <lineage>
        <taxon>Eukaryota</taxon>
        <taxon>Metazoa</taxon>
        <taxon>Ecdysozoa</taxon>
        <taxon>Arthropoda</taxon>
        <taxon>Hexapoda</taxon>
        <taxon>Insecta</taxon>
        <taxon>Pterygota</taxon>
        <taxon>Neoptera</taxon>
        <taxon>Endopterygota</taxon>
        <taxon>Hymenoptera</taxon>
        <taxon>Apocrita</taxon>
        <taxon>Proctotrupomorpha</taxon>
        <taxon>Chalcidoidea</taxon>
        <taxon>Pteromalidae</taxon>
        <taxon>Pteromalinae</taxon>
        <taxon>Trichomalopsis</taxon>
    </lineage>
</organism>
<gene>
    <name evidence="1" type="ORF">TSAR_000559</name>
</gene>